<dbReference type="Proteomes" id="UP001310890">
    <property type="component" value="Unassembled WGS sequence"/>
</dbReference>
<feature type="region of interest" description="Disordered" evidence="1">
    <location>
        <begin position="15"/>
        <end position="60"/>
    </location>
</feature>
<feature type="compositionally biased region" description="Basic and acidic residues" evidence="1">
    <location>
        <begin position="199"/>
        <end position="210"/>
    </location>
</feature>
<reference evidence="2" key="1">
    <citation type="submission" date="2023-08" db="EMBL/GenBank/DDBJ databases">
        <title>Black Yeasts Isolated from many extreme environments.</title>
        <authorList>
            <person name="Coleine C."/>
            <person name="Stajich J.E."/>
            <person name="Selbmann L."/>
        </authorList>
    </citation>
    <scope>NUCLEOTIDE SEQUENCE</scope>
    <source>
        <strain evidence="2">CCFEE 5401</strain>
    </source>
</reference>
<dbReference type="AlphaFoldDB" id="A0AAN7TTV7"/>
<dbReference type="EMBL" id="JAVRRL010000010">
    <property type="protein sequence ID" value="KAK5115935.1"/>
    <property type="molecule type" value="Genomic_DNA"/>
</dbReference>
<comment type="caution">
    <text evidence="2">The sequence shown here is derived from an EMBL/GenBank/DDBJ whole genome shotgun (WGS) entry which is preliminary data.</text>
</comment>
<feature type="compositionally biased region" description="Acidic residues" evidence="1">
    <location>
        <begin position="39"/>
        <end position="54"/>
    </location>
</feature>
<name>A0AAN7TTV7_9PEZI</name>
<evidence type="ECO:0000313" key="3">
    <source>
        <dbReference type="Proteomes" id="UP001310890"/>
    </source>
</evidence>
<feature type="compositionally biased region" description="Polar residues" evidence="1">
    <location>
        <begin position="15"/>
        <end position="25"/>
    </location>
</feature>
<evidence type="ECO:0000313" key="2">
    <source>
        <dbReference type="EMBL" id="KAK5115935.1"/>
    </source>
</evidence>
<sequence length="226" mass="24437">MDPLQHLYHKLNAERTFQSLRHQQATPPLTGPPPYTTGPEEEMDFDSDSDDTDPNEERPSPIRLTINAAHSIHGSNNLVPITPNPLTDATRLSTVLLSALHQLQTATSDETLDISSAAELNAQARPIKRARAPKKTMRVAVVINCGITVIGDRNVIGNIALKPKSPSPSQSVAVPMSCSSPPPSVAGKGTKRKLPVSDQEDKGEVETEAGGERVWKKECLAVDEEE</sequence>
<gene>
    <name evidence="2" type="ORF">LTR62_000391</name>
</gene>
<evidence type="ECO:0000256" key="1">
    <source>
        <dbReference type="SAM" id="MobiDB-lite"/>
    </source>
</evidence>
<organism evidence="2 3">
    <name type="scientific">Meristemomyces frigidus</name>
    <dbReference type="NCBI Taxonomy" id="1508187"/>
    <lineage>
        <taxon>Eukaryota</taxon>
        <taxon>Fungi</taxon>
        <taxon>Dikarya</taxon>
        <taxon>Ascomycota</taxon>
        <taxon>Pezizomycotina</taxon>
        <taxon>Dothideomycetes</taxon>
        <taxon>Dothideomycetidae</taxon>
        <taxon>Mycosphaerellales</taxon>
        <taxon>Teratosphaeriaceae</taxon>
        <taxon>Meristemomyces</taxon>
    </lineage>
</organism>
<accession>A0AAN7TTV7</accession>
<feature type="region of interest" description="Disordered" evidence="1">
    <location>
        <begin position="164"/>
        <end position="210"/>
    </location>
</feature>
<proteinExistence type="predicted"/>
<protein>
    <submittedName>
        <fullName evidence="2">Uncharacterized protein</fullName>
    </submittedName>
</protein>